<proteinExistence type="predicted"/>
<name>A0A6A4QK19_LUPAL</name>
<dbReference type="EMBL" id="WOCE01000005">
    <property type="protein sequence ID" value="KAE9614291.1"/>
    <property type="molecule type" value="Genomic_DNA"/>
</dbReference>
<feature type="transmembrane region" description="Helical" evidence="1">
    <location>
        <begin position="77"/>
        <end position="97"/>
    </location>
</feature>
<sequence>MKWRSNEDVVKAWWPSVRKRRKEEPEKTRRDSLPCSHFLSSSHFYLLNLLKTLRSRMKKTTTNPYPSPHRILALGPWPIYILFIHLYFYSLIYLLILGS</sequence>
<reference evidence="3" key="1">
    <citation type="journal article" date="2020" name="Nat. Commun.">
        <title>Genome sequence of the cluster root forming white lupin.</title>
        <authorList>
            <person name="Hufnagel B."/>
            <person name="Marques A."/>
            <person name="Soriano A."/>
            <person name="Marques L."/>
            <person name="Divol F."/>
            <person name="Doumas P."/>
            <person name="Sallet E."/>
            <person name="Mancinotti D."/>
            <person name="Carrere S."/>
            <person name="Marande W."/>
            <person name="Arribat S."/>
            <person name="Keller J."/>
            <person name="Huneau C."/>
            <person name="Blein T."/>
            <person name="Aime D."/>
            <person name="Laguerre M."/>
            <person name="Taylor J."/>
            <person name="Schubert V."/>
            <person name="Nelson M."/>
            <person name="Geu-Flores F."/>
            <person name="Crespi M."/>
            <person name="Gallardo-Guerrero K."/>
            <person name="Delaux P.-M."/>
            <person name="Salse J."/>
            <person name="Berges H."/>
            <person name="Guyot R."/>
            <person name="Gouzy J."/>
            <person name="Peret B."/>
        </authorList>
    </citation>
    <scope>NUCLEOTIDE SEQUENCE [LARGE SCALE GENOMIC DNA]</scope>
    <source>
        <strain evidence="3">cv. Amiga</strain>
    </source>
</reference>
<keyword evidence="3" id="KW-1185">Reference proteome</keyword>
<keyword evidence="1" id="KW-0472">Membrane</keyword>
<protein>
    <submittedName>
        <fullName evidence="2">Uncharacterized protein</fullName>
    </submittedName>
</protein>
<evidence type="ECO:0000313" key="3">
    <source>
        <dbReference type="Proteomes" id="UP000447434"/>
    </source>
</evidence>
<dbReference type="Proteomes" id="UP000447434">
    <property type="component" value="Chromosome 5"/>
</dbReference>
<gene>
    <name evidence="2" type="ORF">Lalb_Chr05g0226371</name>
</gene>
<dbReference type="AlphaFoldDB" id="A0A6A4QK19"/>
<keyword evidence="1" id="KW-1133">Transmembrane helix</keyword>
<comment type="caution">
    <text evidence="2">The sequence shown here is derived from an EMBL/GenBank/DDBJ whole genome shotgun (WGS) entry which is preliminary data.</text>
</comment>
<evidence type="ECO:0000256" key="1">
    <source>
        <dbReference type="SAM" id="Phobius"/>
    </source>
</evidence>
<keyword evidence="1" id="KW-0812">Transmembrane</keyword>
<accession>A0A6A4QK19</accession>
<evidence type="ECO:0000313" key="2">
    <source>
        <dbReference type="EMBL" id="KAE9614291.1"/>
    </source>
</evidence>
<organism evidence="2 3">
    <name type="scientific">Lupinus albus</name>
    <name type="common">White lupine</name>
    <name type="synonym">Lupinus termis</name>
    <dbReference type="NCBI Taxonomy" id="3870"/>
    <lineage>
        <taxon>Eukaryota</taxon>
        <taxon>Viridiplantae</taxon>
        <taxon>Streptophyta</taxon>
        <taxon>Embryophyta</taxon>
        <taxon>Tracheophyta</taxon>
        <taxon>Spermatophyta</taxon>
        <taxon>Magnoliopsida</taxon>
        <taxon>eudicotyledons</taxon>
        <taxon>Gunneridae</taxon>
        <taxon>Pentapetalae</taxon>
        <taxon>rosids</taxon>
        <taxon>fabids</taxon>
        <taxon>Fabales</taxon>
        <taxon>Fabaceae</taxon>
        <taxon>Papilionoideae</taxon>
        <taxon>50 kb inversion clade</taxon>
        <taxon>genistoids sensu lato</taxon>
        <taxon>core genistoids</taxon>
        <taxon>Genisteae</taxon>
        <taxon>Lupinus</taxon>
    </lineage>
</organism>